<keyword evidence="3" id="KW-0645">Protease</keyword>
<proteinExistence type="inferred from homology"/>
<dbReference type="EMBL" id="BMID01000001">
    <property type="protein sequence ID" value="GGA08732.1"/>
    <property type="molecule type" value="Genomic_DNA"/>
</dbReference>
<evidence type="ECO:0000256" key="6">
    <source>
        <dbReference type="SAM" id="SignalP"/>
    </source>
</evidence>
<keyword evidence="2 8" id="KW-0031">Aminopeptidase</keyword>
<dbReference type="PRINTS" id="PR00481">
    <property type="entry name" value="LAMNOPPTDASE"/>
</dbReference>
<organism evidence="8 9">
    <name type="scientific">Blastomonas marina</name>
    <dbReference type="NCBI Taxonomy" id="1867408"/>
    <lineage>
        <taxon>Bacteria</taxon>
        <taxon>Pseudomonadati</taxon>
        <taxon>Pseudomonadota</taxon>
        <taxon>Alphaproteobacteria</taxon>
        <taxon>Sphingomonadales</taxon>
        <taxon>Sphingomonadaceae</taxon>
        <taxon>Blastomonas</taxon>
    </lineage>
</organism>
<protein>
    <submittedName>
        <fullName evidence="8">Cytosol aminopeptidase</fullName>
    </submittedName>
</protein>
<accession>A0ABQ1FG70</accession>
<keyword evidence="9" id="KW-1185">Reference proteome</keyword>
<dbReference type="PANTHER" id="PTHR11963">
    <property type="entry name" value="LEUCINE AMINOPEPTIDASE-RELATED"/>
    <property type="match status" value="1"/>
</dbReference>
<keyword evidence="5" id="KW-0464">Manganese</keyword>
<dbReference type="GO" id="GO:0004177">
    <property type="term" value="F:aminopeptidase activity"/>
    <property type="evidence" value="ECO:0007669"/>
    <property type="project" value="UniProtKB-KW"/>
</dbReference>
<evidence type="ECO:0000313" key="8">
    <source>
        <dbReference type="EMBL" id="GGA08732.1"/>
    </source>
</evidence>
<dbReference type="SUPFAM" id="SSF53187">
    <property type="entry name" value="Zn-dependent exopeptidases"/>
    <property type="match status" value="1"/>
</dbReference>
<feature type="chain" id="PRO_5046769736" evidence="6">
    <location>
        <begin position="26"/>
        <end position="522"/>
    </location>
</feature>
<feature type="signal peptide" evidence="6">
    <location>
        <begin position="1"/>
        <end position="25"/>
    </location>
</feature>
<dbReference type="Pfam" id="PF00883">
    <property type="entry name" value="Peptidase_M17"/>
    <property type="match status" value="1"/>
</dbReference>
<evidence type="ECO:0000256" key="3">
    <source>
        <dbReference type="ARBA" id="ARBA00022670"/>
    </source>
</evidence>
<dbReference type="Pfam" id="PF02789">
    <property type="entry name" value="Peptidase_M17_N"/>
    <property type="match status" value="1"/>
</dbReference>
<evidence type="ECO:0000313" key="9">
    <source>
        <dbReference type="Proteomes" id="UP000603317"/>
    </source>
</evidence>
<dbReference type="InterPro" id="IPR011356">
    <property type="entry name" value="Leucine_aapep/pepB"/>
</dbReference>
<name>A0ABQ1FG70_9SPHN</name>
<dbReference type="PANTHER" id="PTHR11963:SF23">
    <property type="entry name" value="CYTOSOL AMINOPEPTIDASE"/>
    <property type="match status" value="1"/>
</dbReference>
<comment type="caution">
    <text evidence="8">The sequence shown here is derived from an EMBL/GenBank/DDBJ whole genome shotgun (WGS) entry which is preliminary data.</text>
</comment>
<evidence type="ECO:0000256" key="4">
    <source>
        <dbReference type="ARBA" id="ARBA00022801"/>
    </source>
</evidence>
<dbReference type="InterPro" id="IPR008283">
    <property type="entry name" value="Peptidase_M17_N"/>
</dbReference>
<evidence type="ECO:0000259" key="7">
    <source>
        <dbReference type="PROSITE" id="PS00631"/>
    </source>
</evidence>
<dbReference type="CDD" id="cd00433">
    <property type="entry name" value="Peptidase_M17"/>
    <property type="match status" value="1"/>
</dbReference>
<dbReference type="PROSITE" id="PS00631">
    <property type="entry name" value="CYTOSOL_AP"/>
    <property type="match status" value="1"/>
</dbReference>
<comment type="similarity">
    <text evidence="1">Belongs to the peptidase M17 family.</text>
</comment>
<evidence type="ECO:0000256" key="2">
    <source>
        <dbReference type="ARBA" id="ARBA00022438"/>
    </source>
</evidence>
<dbReference type="Gene3D" id="3.40.220.10">
    <property type="entry name" value="Leucine Aminopeptidase, subunit E, domain 1"/>
    <property type="match status" value="1"/>
</dbReference>
<dbReference type="RefSeq" id="WP_188642441.1">
    <property type="nucleotide sequence ID" value="NZ_BMID01000001.1"/>
</dbReference>
<dbReference type="InterPro" id="IPR043472">
    <property type="entry name" value="Macro_dom-like"/>
</dbReference>
<feature type="domain" description="Cytosol aminopeptidase" evidence="7">
    <location>
        <begin position="366"/>
        <end position="373"/>
    </location>
</feature>
<dbReference type="Gene3D" id="3.40.630.10">
    <property type="entry name" value="Zn peptidases"/>
    <property type="match status" value="1"/>
</dbReference>
<evidence type="ECO:0000256" key="5">
    <source>
        <dbReference type="ARBA" id="ARBA00023211"/>
    </source>
</evidence>
<gene>
    <name evidence="8" type="primary">pepA</name>
    <name evidence="8" type="ORF">GCM10010923_18700</name>
</gene>
<reference evidence="9" key="1">
    <citation type="journal article" date="2019" name="Int. J. Syst. Evol. Microbiol.">
        <title>The Global Catalogue of Microorganisms (GCM) 10K type strain sequencing project: providing services to taxonomists for standard genome sequencing and annotation.</title>
        <authorList>
            <consortium name="The Broad Institute Genomics Platform"/>
            <consortium name="The Broad Institute Genome Sequencing Center for Infectious Disease"/>
            <person name="Wu L."/>
            <person name="Ma J."/>
        </authorList>
    </citation>
    <scope>NUCLEOTIDE SEQUENCE [LARGE SCALE GENOMIC DNA]</scope>
    <source>
        <strain evidence="9">CGMCC 1.15297</strain>
    </source>
</reference>
<dbReference type="InterPro" id="IPR000819">
    <property type="entry name" value="Peptidase_M17_C"/>
</dbReference>
<keyword evidence="6" id="KW-0732">Signal</keyword>
<dbReference type="SUPFAM" id="SSF52949">
    <property type="entry name" value="Macro domain-like"/>
    <property type="match status" value="1"/>
</dbReference>
<dbReference type="Proteomes" id="UP000603317">
    <property type="component" value="Unassembled WGS sequence"/>
</dbReference>
<evidence type="ECO:0000256" key="1">
    <source>
        <dbReference type="ARBA" id="ARBA00009528"/>
    </source>
</evidence>
<sequence length="522" mass="53390">MTRNGLAILALSIAPLAAMPGAASAQSVLGSGVAPATVDNSAERPIAFATAMPADAAIAVVMTGADLPALAASLPADTAARIAAADFTGADGQTLVLPAPAGGRPIMLFGAANADGEPIDWRVVGARIAREFQGEDAAIAIAGLPSGEAMAMAALGASLGQYRFDRYKSDRSAPPVQPITLVGSAAAEARAQWESRQAHLAEGVRLARDLVNEPANVIYPASFVDRARAALAGAPNVTIEVLDEADFRRLGMGAIAGVGQGSSRGSRMMVVTYRGADGPPIALAGKGITFDSGGISLKPNSGMWEMKGDMSGAAAVTGAILSLAKSRAPVHVVAVAALAENMPGANAQRPGDVVRTLSGKTIEIRSTDAEGRLVLADAIEYVVQENEPFALVDIATLTGSAVGALGAEYSALFARDDAHADAATAAGRLVDEPVWRLPLNEAYRKAIVSDIADIKNSDASPAPGASAGAHFIEYFVPEDLPWIHIDMAAVDRGSGSDPLVPAGARGWGVMLLDELARSWRPG</sequence>
<keyword evidence="4" id="KW-0378">Hydrolase</keyword>